<evidence type="ECO:0000256" key="11">
    <source>
        <dbReference type="HAMAP-Rule" id="MF_00255"/>
    </source>
</evidence>
<dbReference type="SUPFAM" id="SSF109604">
    <property type="entry name" value="HD-domain/PDEase-like"/>
    <property type="match status" value="1"/>
</dbReference>
<dbReference type="Proteomes" id="UP000463975">
    <property type="component" value="Chromosome"/>
</dbReference>
<keyword evidence="7 11" id="KW-0067">ATP-binding</keyword>
<evidence type="ECO:0000256" key="8">
    <source>
        <dbReference type="ARBA" id="ARBA00022917"/>
    </source>
</evidence>
<dbReference type="PANTHER" id="PTHR30075">
    <property type="entry name" value="GLYCYL-TRNA SYNTHETASE"/>
    <property type="match status" value="1"/>
</dbReference>
<dbReference type="InterPro" id="IPR006194">
    <property type="entry name" value="Gly-tRNA-synth_heterodimer"/>
</dbReference>
<evidence type="ECO:0000256" key="3">
    <source>
        <dbReference type="ARBA" id="ARBA00011209"/>
    </source>
</evidence>
<keyword evidence="5 11" id="KW-0436">Ligase</keyword>
<evidence type="ECO:0000259" key="12">
    <source>
        <dbReference type="Pfam" id="PF05746"/>
    </source>
</evidence>
<dbReference type="AlphaFoldDB" id="A0A6P1NEK1"/>
<dbReference type="PRINTS" id="PR01045">
    <property type="entry name" value="TRNASYNTHGB"/>
</dbReference>
<dbReference type="GO" id="GO:0004814">
    <property type="term" value="F:arginine-tRNA ligase activity"/>
    <property type="evidence" value="ECO:0007669"/>
    <property type="project" value="InterPro"/>
</dbReference>
<keyword evidence="9 11" id="KW-0030">Aminoacyl-tRNA synthetase</keyword>
<dbReference type="GO" id="GO:0005524">
    <property type="term" value="F:ATP binding"/>
    <property type="evidence" value="ECO:0007669"/>
    <property type="project" value="UniProtKB-UniRule"/>
</dbReference>
<organism evidence="13 14">
    <name type="scientific">Aristophania vespae</name>
    <dbReference type="NCBI Taxonomy" id="2697033"/>
    <lineage>
        <taxon>Bacteria</taxon>
        <taxon>Pseudomonadati</taxon>
        <taxon>Pseudomonadota</taxon>
        <taxon>Alphaproteobacteria</taxon>
        <taxon>Acetobacterales</taxon>
        <taxon>Acetobacteraceae</taxon>
        <taxon>Aristophania</taxon>
    </lineage>
</organism>
<proteinExistence type="inferred from homology"/>
<evidence type="ECO:0000256" key="9">
    <source>
        <dbReference type="ARBA" id="ARBA00023146"/>
    </source>
</evidence>
<dbReference type="GO" id="GO:0006420">
    <property type="term" value="P:arginyl-tRNA aminoacylation"/>
    <property type="evidence" value="ECO:0007669"/>
    <property type="project" value="InterPro"/>
</dbReference>
<evidence type="ECO:0000256" key="7">
    <source>
        <dbReference type="ARBA" id="ARBA00022840"/>
    </source>
</evidence>
<evidence type="ECO:0000256" key="2">
    <source>
        <dbReference type="ARBA" id="ARBA00008226"/>
    </source>
</evidence>
<keyword evidence="4 11" id="KW-0963">Cytoplasm</keyword>
<evidence type="ECO:0000256" key="6">
    <source>
        <dbReference type="ARBA" id="ARBA00022741"/>
    </source>
</evidence>
<dbReference type="PROSITE" id="PS50861">
    <property type="entry name" value="AA_TRNA_LIGASE_II_GLYAB"/>
    <property type="match status" value="1"/>
</dbReference>
<comment type="similarity">
    <text evidence="2 11">Belongs to the class-II aminoacyl-tRNA synthetase family.</text>
</comment>
<evidence type="ECO:0000313" key="14">
    <source>
        <dbReference type="Proteomes" id="UP000463975"/>
    </source>
</evidence>
<evidence type="ECO:0000256" key="1">
    <source>
        <dbReference type="ARBA" id="ARBA00004496"/>
    </source>
</evidence>
<keyword evidence="8 11" id="KW-0648">Protein biosynthesis</keyword>
<dbReference type="Pfam" id="PF05746">
    <property type="entry name" value="DALR_1"/>
    <property type="match status" value="1"/>
</dbReference>
<dbReference type="GO" id="GO:0004820">
    <property type="term" value="F:glycine-tRNA ligase activity"/>
    <property type="evidence" value="ECO:0007669"/>
    <property type="project" value="UniProtKB-UniRule"/>
</dbReference>
<dbReference type="EMBL" id="CP047652">
    <property type="protein sequence ID" value="QHI95287.1"/>
    <property type="molecule type" value="Genomic_DNA"/>
</dbReference>
<dbReference type="EC" id="6.1.1.14" evidence="11"/>
<dbReference type="KEGG" id="bomb:GT348_02465"/>
<keyword evidence="6 11" id="KW-0547">Nucleotide-binding</keyword>
<dbReference type="HAMAP" id="MF_00255">
    <property type="entry name" value="Gly_tRNA_synth_beta"/>
    <property type="match status" value="1"/>
</dbReference>
<name>A0A6P1NEK1_9PROT</name>
<reference evidence="13 14" key="1">
    <citation type="submission" date="2020-01" db="EMBL/GenBank/DDBJ databases">
        <title>Genome sequencing of strain KACC 21507.</title>
        <authorList>
            <person name="Heo J."/>
            <person name="Kim S.-J."/>
            <person name="Kim J.-S."/>
            <person name="Hong S.-B."/>
            <person name="Kwon S.-W."/>
        </authorList>
    </citation>
    <scope>NUCLEOTIDE SEQUENCE [LARGE SCALE GENOMIC DNA]</scope>
    <source>
        <strain evidence="13 14">KACC 21507</strain>
    </source>
</reference>
<evidence type="ECO:0000256" key="5">
    <source>
        <dbReference type="ARBA" id="ARBA00022598"/>
    </source>
</evidence>
<evidence type="ECO:0000256" key="10">
    <source>
        <dbReference type="ARBA" id="ARBA00047937"/>
    </source>
</evidence>
<dbReference type="Pfam" id="PF02092">
    <property type="entry name" value="tRNA_synt_2f"/>
    <property type="match status" value="1"/>
</dbReference>
<dbReference type="GO" id="GO:0005829">
    <property type="term" value="C:cytosol"/>
    <property type="evidence" value="ECO:0007669"/>
    <property type="project" value="TreeGrafter"/>
</dbReference>
<keyword evidence="14" id="KW-1185">Reference proteome</keyword>
<dbReference type="GO" id="GO:0006426">
    <property type="term" value="P:glycyl-tRNA aminoacylation"/>
    <property type="evidence" value="ECO:0007669"/>
    <property type="project" value="UniProtKB-UniRule"/>
</dbReference>
<gene>
    <name evidence="11" type="primary">glyS</name>
    <name evidence="13" type="ORF">GT348_02465</name>
</gene>
<dbReference type="PANTHER" id="PTHR30075:SF2">
    <property type="entry name" value="GLYCINE--TRNA LIGASE, CHLOROPLASTIC_MITOCHONDRIAL 2"/>
    <property type="match status" value="1"/>
</dbReference>
<dbReference type="Gene3D" id="1.10.730.10">
    <property type="entry name" value="Isoleucyl-tRNA Synthetase, Domain 1"/>
    <property type="match status" value="1"/>
</dbReference>
<comment type="subunit">
    <text evidence="3 11">Tetramer of two alpha and two beta subunits.</text>
</comment>
<evidence type="ECO:0000313" key="13">
    <source>
        <dbReference type="EMBL" id="QHI95287.1"/>
    </source>
</evidence>
<protein>
    <recommendedName>
        <fullName evidence="11">Glycine--tRNA ligase beta subunit</fullName>
        <ecNumber evidence="11">6.1.1.14</ecNumber>
    </recommendedName>
    <alternativeName>
        <fullName evidence="11">Glycyl-tRNA synthetase beta subunit</fullName>
        <shortName evidence="11">GlyRS</shortName>
    </alternativeName>
</protein>
<accession>A0A6P1NEK1</accession>
<dbReference type="RefSeq" id="WP_160618365.1">
    <property type="nucleotide sequence ID" value="NZ_CP047652.1"/>
</dbReference>
<comment type="subcellular location">
    <subcellularLocation>
        <location evidence="1 11">Cytoplasm</location>
    </subcellularLocation>
</comment>
<evidence type="ECO:0000256" key="4">
    <source>
        <dbReference type="ARBA" id="ARBA00022490"/>
    </source>
</evidence>
<dbReference type="InterPro" id="IPR008909">
    <property type="entry name" value="DALR_anticod-bd"/>
</dbReference>
<feature type="domain" description="DALR anticodon binding" evidence="12">
    <location>
        <begin position="589"/>
        <end position="688"/>
    </location>
</feature>
<dbReference type="NCBIfam" id="TIGR00211">
    <property type="entry name" value="glyS"/>
    <property type="match status" value="1"/>
</dbReference>
<dbReference type="InterPro" id="IPR015944">
    <property type="entry name" value="Gly-tRNA-synth_bsu"/>
</dbReference>
<comment type="catalytic activity">
    <reaction evidence="10 11">
        <text>tRNA(Gly) + glycine + ATP = glycyl-tRNA(Gly) + AMP + diphosphate</text>
        <dbReference type="Rhea" id="RHEA:16013"/>
        <dbReference type="Rhea" id="RHEA-COMP:9664"/>
        <dbReference type="Rhea" id="RHEA-COMP:9683"/>
        <dbReference type="ChEBI" id="CHEBI:30616"/>
        <dbReference type="ChEBI" id="CHEBI:33019"/>
        <dbReference type="ChEBI" id="CHEBI:57305"/>
        <dbReference type="ChEBI" id="CHEBI:78442"/>
        <dbReference type="ChEBI" id="CHEBI:78522"/>
        <dbReference type="ChEBI" id="CHEBI:456215"/>
        <dbReference type="EC" id="6.1.1.14"/>
    </reaction>
</comment>
<sequence>MAELFLELLSEEIPAGMQARAARDLSQLVHKALADLNPKEVFSTYGTRRLALSLTIDTQIPARIHSERGPRETAPEKALAGFMRKHNITQDELKKDNGFWVLERELPARSAANLIAETFPDLLWNFPWPKAMRWGKGSLFSWVRPLHYITCLLDGEIVPFSLMREDDDAHGLTSSNISEGHRFLAPGTFTVKNASHWREELQKRFVVTDDSQRRDIIQKGVAALAQEKSLKLVEDDALTEEISGLVEYPVPLLGTIESQFMDLPAEVMQVSMRVNQRYFALKTQEGKAAPYFAFVANRTFDDHGSLCIAGNERVLRARFADARHFWDLDRKTPLADRVQDLEAVTFHAKLGTQEERSQRISALAGIVAKAMGLSETQINQAKRAGLLAKTDLTTGMVGEFPELQGIMGGYYAAHDGEDIAVSQAIAEHYKPRGQDDTPATASVSNAVALADRLDMLAGFFGIGEVPSGSGDPYALRRSALGVIRIIRDNNLRIDLGALLFQAAQNLSERQLTENNALKDLEGFFTERLKVQLKTEGKRHDILDATLAVTSAQKGETLFEKHLDGDLVRLLSRVDALSEMIEHEEGKNLLAAYRRGANILRIENKKDGPHKGQADSTLFTLDEERNLEKAIQTVEPSISACLKADDFRGAMRHLATLRPVMDSFFENVTVNANEPEQRKNRLLLLAAFCQEAHSIADFNKIEG</sequence>